<protein>
    <submittedName>
        <fullName evidence="3">Uncharacterized protein</fullName>
    </submittedName>
</protein>
<keyword evidence="2" id="KW-1133">Transmembrane helix</keyword>
<accession>F6FTA2</accession>
<keyword evidence="2" id="KW-0812">Transmembrane</keyword>
<dbReference type="eggNOG" id="COG3209">
    <property type="taxonomic scope" value="Bacteria"/>
</dbReference>
<sequence>MGDTQWEKLDGRPYTVAAKGRRYQEIAEAIARSTKTLRAIEDEMANTSLALDKTRSLAGEVRESIDKARVRYEQTGEALETYGDSLRAAKYEQADPAAEQLRTLRADLADAVAAQQAAQTAVDDLPDDATPADRTAAERTASSAGTTVSTLAGQVAQYERQWQEGKDAKDAAARTAVGKIDEVVSGRKTNGLEDGFWDKVGEVVSGIVDVLKVVCDIAGILAIFLSWVPILGQVLLVLAAVGAILKVVEATIAAIKGDGSWWAVLGATALAALTLFGGRAISALAKYSKARTVVQSTARMSPRAAKAAFGSSTIKSSRQVFAMSRGQRVTDVLKSPFVRSATDKKVFGLIKGGHYGTAAKTVFPNPFTGGFERWALGNADVGDVLRVQATTGAVVDGVSTATASLAAVGAVGLRSYDITNKSMALGTSLAGNDGWAAANATNSLASRSLDGPYGKLAGAGIKYGSMLAG</sequence>
<dbReference type="HOGENOM" id="CLU_582378_0_0_11"/>
<reference evidence="3 4" key="1">
    <citation type="submission" date="2011-05" db="EMBL/GenBank/DDBJ databases">
        <title>Complete sequence of Isoptericola variabilis 225.</title>
        <authorList>
            <consortium name="US DOE Joint Genome Institute"/>
            <person name="Lucas S."/>
            <person name="Han J."/>
            <person name="Lapidus A."/>
            <person name="Cheng J.-F."/>
            <person name="Goodwin L."/>
            <person name="Pitluck S."/>
            <person name="Peters L."/>
            <person name="Mikhailova N."/>
            <person name="Zeytun A."/>
            <person name="Han C."/>
            <person name="Tapia R."/>
            <person name="Land M."/>
            <person name="Hauser L."/>
            <person name="Kyrpides N."/>
            <person name="Ivanova N."/>
            <person name="Pagani I."/>
            <person name="Siebers A."/>
            <person name="Allgaier M."/>
            <person name="Thelen M."/>
            <person name="Hugenholtz P."/>
            <person name="Gladden J."/>
            <person name="Woyke T."/>
        </authorList>
    </citation>
    <scope>NUCLEOTIDE SEQUENCE [LARGE SCALE GENOMIC DNA]</scope>
    <source>
        <strain evidence="4">225</strain>
    </source>
</reference>
<feature type="compositionally biased region" description="Low complexity" evidence="1">
    <location>
        <begin position="123"/>
        <end position="141"/>
    </location>
</feature>
<keyword evidence="4" id="KW-1185">Reference proteome</keyword>
<dbReference type="STRING" id="743718.Isova_2562"/>
<organism evidence="4">
    <name type="scientific">Isoptericola variabilis (strain 225)</name>
    <dbReference type="NCBI Taxonomy" id="743718"/>
    <lineage>
        <taxon>Bacteria</taxon>
        <taxon>Bacillati</taxon>
        <taxon>Actinomycetota</taxon>
        <taxon>Actinomycetes</taxon>
        <taxon>Micrococcales</taxon>
        <taxon>Promicromonosporaceae</taxon>
        <taxon>Isoptericola</taxon>
    </lineage>
</organism>
<name>F6FTA2_ISOV2</name>
<evidence type="ECO:0000256" key="2">
    <source>
        <dbReference type="SAM" id="Phobius"/>
    </source>
</evidence>
<feature type="region of interest" description="Disordered" evidence="1">
    <location>
        <begin position="123"/>
        <end position="146"/>
    </location>
</feature>
<proteinExistence type="predicted"/>
<feature type="transmembrane region" description="Helical" evidence="2">
    <location>
        <begin position="261"/>
        <end position="281"/>
    </location>
</feature>
<dbReference type="AlphaFoldDB" id="F6FTA2"/>
<dbReference type="Proteomes" id="UP000009236">
    <property type="component" value="Chromosome"/>
</dbReference>
<keyword evidence="2" id="KW-0472">Membrane</keyword>
<evidence type="ECO:0000313" key="3">
    <source>
        <dbReference type="EMBL" id="AEG45266.1"/>
    </source>
</evidence>
<dbReference type="KEGG" id="iva:Isova_2562"/>
<gene>
    <name evidence="3" type="ordered locus">Isova_2562</name>
</gene>
<evidence type="ECO:0000313" key="4">
    <source>
        <dbReference type="Proteomes" id="UP000009236"/>
    </source>
</evidence>
<dbReference type="EMBL" id="CP002810">
    <property type="protein sequence ID" value="AEG45266.1"/>
    <property type="molecule type" value="Genomic_DNA"/>
</dbReference>
<evidence type="ECO:0000256" key="1">
    <source>
        <dbReference type="SAM" id="MobiDB-lite"/>
    </source>
</evidence>
<dbReference type="RefSeq" id="WP_013839657.1">
    <property type="nucleotide sequence ID" value="NC_015588.1"/>
</dbReference>